<dbReference type="FunFam" id="1.10.20.10:FF:000043">
    <property type="entry name" value="Histone H2B"/>
    <property type="match status" value="1"/>
</dbReference>
<reference evidence="4" key="1">
    <citation type="journal article" date="2021" name="Cell">
        <title>Tracing the genetic footprints of vertebrate landing in non-teleost ray-finned fishes.</title>
        <authorList>
            <person name="Bi X."/>
            <person name="Wang K."/>
            <person name="Yang L."/>
            <person name="Pan H."/>
            <person name="Jiang H."/>
            <person name="Wei Q."/>
            <person name="Fang M."/>
            <person name="Yu H."/>
            <person name="Zhu C."/>
            <person name="Cai Y."/>
            <person name="He Y."/>
            <person name="Gan X."/>
            <person name="Zeng H."/>
            <person name="Yu D."/>
            <person name="Zhu Y."/>
            <person name="Jiang H."/>
            <person name="Qiu Q."/>
            <person name="Yang H."/>
            <person name="Zhang Y.E."/>
            <person name="Wang W."/>
            <person name="Zhu M."/>
            <person name="He S."/>
            <person name="Zhang G."/>
        </authorList>
    </citation>
    <scope>NUCLEOTIDE SEQUENCE</scope>
    <source>
        <strain evidence="4">Allg_001</strain>
    </source>
</reference>
<dbReference type="Proteomes" id="UP000736164">
    <property type="component" value="Unassembled WGS sequence"/>
</dbReference>
<evidence type="ECO:0000256" key="2">
    <source>
        <dbReference type="SAM" id="MobiDB-lite"/>
    </source>
</evidence>
<evidence type="ECO:0000256" key="1">
    <source>
        <dbReference type="ARBA" id="ARBA00006846"/>
    </source>
</evidence>
<keyword evidence="5" id="KW-1185">Reference proteome</keyword>
<sequence>EMPEPAKSAPKKGSKKAVTKTAGKGGKKRRKTRKESYAIYVYKVLKQVHPDTGISSKAMGIMNSFVSDIFERIGRSRPPCACCCPESWPSTPCPRAPRPSPSTPAPSKPGPPVPDLRTQRLF</sequence>
<comment type="caution">
    <text evidence="4">The sequence shown here is derived from an EMBL/GenBank/DDBJ whole genome shotgun (WGS) entry which is preliminary data.</text>
</comment>
<dbReference type="SUPFAM" id="SSF47113">
    <property type="entry name" value="Histone-fold"/>
    <property type="match status" value="1"/>
</dbReference>
<feature type="compositionally biased region" description="Pro residues" evidence="2">
    <location>
        <begin position="91"/>
        <end position="114"/>
    </location>
</feature>
<name>A0A8J7PAN4_ATRSP</name>
<dbReference type="InterPro" id="IPR007125">
    <property type="entry name" value="H2A/H2B/H3"/>
</dbReference>
<feature type="domain" description="Core Histone H2A/H2B/H3" evidence="3">
    <location>
        <begin position="24"/>
        <end position="73"/>
    </location>
</feature>
<proteinExistence type="inferred from homology"/>
<dbReference type="InterPro" id="IPR009072">
    <property type="entry name" value="Histone-fold"/>
</dbReference>
<dbReference type="Gene3D" id="1.10.20.10">
    <property type="entry name" value="Histone, subunit A"/>
    <property type="match status" value="1"/>
</dbReference>
<organism evidence="4 5">
    <name type="scientific">Atractosteus spatula</name>
    <name type="common">Alligator gar</name>
    <name type="synonym">Lepisosteus spatula</name>
    <dbReference type="NCBI Taxonomy" id="7917"/>
    <lineage>
        <taxon>Eukaryota</taxon>
        <taxon>Metazoa</taxon>
        <taxon>Chordata</taxon>
        <taxon>Craniata</taxon>
        <taxon>Vertebrata</taxon>
        <taxon>Euteleostomi</taxon>
        <taxon>Actinopterygii</taxon>
        <taxon>Neopterygii</taxon>
        <taxon>Holostei</taxon>
        <taxon>Semionotiformes</taxon>
        <taxon>Lepisosteidae</taxon>
        <taxon>Atractosteus</taxon>
    </lineage>
</organism>
<dbReference type="InterPro" id="IPR000558">
    <property type="entry name" value="Histone_H2B"/>
</dbReference>
<evidence type="ECO:0000259" key="3">
    <source>
        <dbReference type="Pfam" id="PF00125"/>
    </source>
</evidence>
<dbReference type="GO" id="GO:0005634">
    <property type="term" value="C:nucleus"/>
    <property type="evidence" value="ECO:0007669"/>
    <property type="project" value="UniProtKB-ARBA"/>
</dbReference>
<dbReference type="Pfam" id="PF00125">
    <property type="entry name" value="Histone"/>
    <property type="match status" value="1"/>
</dbReference>
<gene>
    <name evidence="4" type="ORF">GTO95_0012052</name>
</gene>
<dbReference type="GO" id="GO:0046982">
    <property type="term" value="F:protein heterodimerization activity"/>
    <property type="evidence" value="ECO:0007669"/>
    <property type="project" value="InterPro"/>
</dbReference>
<dbReference type="EMBL" id="JAAWVO010074088">
    <property type="protein sequence ID" value="MBN3325093.1"/>
    <property type="molecule type" value="Genomic_DNA"/>
</dbReference>
<feature type="non-terminal residue" evidence="4">
    <location>
        <position position="1"/>
    </location>
</feature>
<accession>A0A8J7PAN4</accession>
<feature type="region of interest" description="Disordered" evidence="2">
    <location>
        <begin position="1"/>
        <end position="33"/>
    </location>
</feature>
<dbReference type="AlphaFoldDB" id="A0A8J7PAN4"/>
<dbReference type="PRINTS" id="PR00621">
    <property type="entry name" value="HISTONEH2B"/>
</dbReference>
<feature type="non-terminal residue" evidence="4">
    <location>
        <position position="122"/>
    </location>
</feature>
<dbReference type="PANTHER" id="PTHR23428">
    <property type="entry name" value="HISTONE H2B"/>
    <property type="match status" value="1"/>
</dbReference>
<dbReference type="GO" id="GO:0030527">
    <property type="term" value="F:structural constituent of chromatin"/>
    <property type="evidence" value="ECO:0007669"/>
    <property type="project" value="InterPro"/>
</dbReference>
<dbReference type="GO" id="GO:0003677">
    <property type="term" value="F:DNA binding"/>
    <property type="evidence" value="ECO:0007669"/>
    <property type="project" value="InterPro"/>
</dbReference>
<evidence type="ECO:0000313" key="4">
    <source>
        <dbReference type="EMBL" id="MBN3325093.1"/>
    </source>
</evidence>
<dbReference type="SMART" id="SM00427">
    <property type="entry name" value="H2B"/>
    <property type="match status" value="1"/>
</dbReference>
<protein>
    <submittedName>
        <fullName evidence="4">H2B2C protein</fullName>
    </submittedName>
</protein>
<dbReference type="GO" id="GO:0000786">
    <property type="term" value="C:nucleosome"/>
    <property type="evidence" value="ECO:0007669"/>
    <property type="project" value="InterPro"/>
</dbReference>
<evidence type="ECO:0000313" key="5">
    <source>
        <dbReference type="Proteomes" id="UP000736164"/>
    </source>
</evidence>
<feature type="region of interest" description="Disordered" evidence="2">
    <location>
        <begin position="90"/>
        <end position="122"/>
    </location>
</feature>
<feature type="compositionally biased region" description="Basic residues" evidence="2">
    <location>
        <begin position="9"/>
        <end position="18"/>
    </location>
</feature>
<dbReference type="CDD" id="cd22910">
    <property type="entry name" value="HFD_H2B"/>
    <property type="match status" value="1"/>
</dbReference>
<comment type="similarity">
    <text evidence="1">Belongs to the histone H2B family.</text>
</comment>